<organism evidence="2 3">
    <name type="scientific">Anaeroselena agilis</name>
    <dbReference type="NCBI Taxonomy" id="3063788"/>
    <lineage>
        <taxon>Bacteria</taxon>
        <taxon>Bacillati</taxon>
        <taxon>Bacillota</taxon>
        <taxon>Negativicutes</taxon>
        <taxon>Acetonemataceae</taxon>
        <taxon>Anaeroselena</taxon>
    </lineage>
</organism>
<feature type="signal peptide" evidence="1">
    <location>
        <begin position="1"/>
        <end position="28"/>
    </location>
</feature>
<keyword evidence="3" id="KW-1185">Reference proteome</keyword>
<dbReference type="EMBL" id="JAUOZS010000001">
    <property type="protein sequence ID" value="MDT8902357.1"/>
    <property type="molecule type" value="Genomic_DNA"/>
</dbReference>
<reference evidence="2 3" key="1">
    <citation type="submission" date="2023-07" db="EMBL/GenBank/DDBJ databases">
        <title>The novel representative of Negativicutes class, Anaeroselena agilis gen. nov. sp. nov.</title>
        <authorList>
            <person name="Prokofeva M.I."/>
            <person name="Elcheninov A.G."/>
            <person name="Klyukina A."/>
            <person name="Kublanov I.V."/>
            <person name="Frolov E.N."/>
            <person name="Podosokorskaya O.A."/>
        </authorList>
    </citation>
    <scope>NUCLEOTIDE SEQUENCE [LARGE SCALE GENOMIC DNA]</scope>
    <source>
        <strain evidence="2 3">4137-cl</strain>
    </source>
</reference>
<proteinExistence type="predicted"/>
<name>A0ABU3P185_9FIRM</name>
<evidence type="ECO:0000313" key="2">
    <source>
        <dbReference type="EMBL" id="MDT8902357.1"/>
    </source>
</evidence>
<dbReference type="RefSeq" id="WP_413780840.1">
    <property type="nucleotide sequence ID" value="NZ_JAUOZS010000001.1"/>
</dbReference>
<dbReference type="Proteomes" id="UP001254848">
    <property type="component" value="Unassembled WGS sequence"/>
</dbReference>
<gene>
    <name evidence="2" type="ORF">Q4T40_13990</name>
</gene>
<comment type="caution">
    <text evidence="2">The sequence shown here is derived from an EMBL/GenBank/DDBJ whole genome shotgun (WGS) entry which is preliminary data.</text>
</comment>
<sequence>MKTLFRTRILALLLAVFFVAALPCAALAAERLPQRIPAGLFNLFLSDELQGPLYGPVKKVTVKSGESYWAASFDRGGKPLSREQFIPGFTNEQIAYEAGRPAKRVENAGTDKQTVYFVHYDPAGRGFKLLAPALGGKMAELGSGTTDGRGLVTAKTIRYAEGVLYDAAYEYNPAGLVTRETSRLTKRGTVNIERVYDKSGRILSRLFVSSPQPDGPATAESTNKLEYRYDLSGRLTDAFYQSDKPAATVTLSVKGEYDKHGNWTRLVMTRRDANGQASSQTFTQEIEYY</sequence>
<protein>
    <recommendedName>
        <fullName evidence="4">YD repeat-containing protein</fullName>
    </recommendedName>
</protein>
<keyword evidence="1" id="KW-0732">Signal</keyword>
<evidence type="ECO:0000256" key="1">
    <source>
        <dbReference type="SAM" id="SignalP"/>
    </source>
</evidence>
<evidence type="ECO:0008006" key="4">
    <source>
        <dbReference type="Google" id="ProtNLM"/>
    </source>
</evidence>
<accession>A0ABU3P185</accession>
<evidence type="ECO:0000313" key="3">
    <source>
        <dbReference type="Proteomes" id="UP001254848"/>
    </source>
</evidence>
<feature type="chain" id="PRO_5045056850" description="YD repeat-containing protein" evidence="1">
    <location>
        <begin position="29"/>
        <end position="289"/>
    </location>
</feature>